<evidence type="ECO:0000256" key="3">
    <source>
        <dbReference type="ARBA" id="ARBA00011270"/>
    </source>
</evidence>
<evidence type="ECO:0000256" key="9">
    <source>
        <dbReference type="HAMAP-Rule" id="MF_00131"/>
    </source>
</evidence>
<name>M1M1P1_9PROT</name>
<keyword evidence="5 9" id="KW-0822">Tryptophan biosynthesis</keyword>
<dbReference type="eggNOG" id="COG0159">
    <property type="taxonomic scope" value="Bacteria"/>
</dbReference>
<dbReference type="NCBIfam" id="TIGR00262">
    <property type="entry name" value="trpA"/>
    <property type="match status" value="1"/>
</dbReference>
<dbReference type="OrthoDB" id="9804578at2"/>
<reference evidence="11 12" key="1">
    <citation type="journal article" date="2013" name="Genome Biol. Evol.">
        <title>Genome evolution and phylogenomic analysis of candidatus kinetoplastibacterium, the betaproteobacterial endosymbionts of strigomonas and angomonas.</title>
        <authorList>
            <person name="Alves J.M."/>
            <person name="Serrano M.G."/>
            <person name="Maia da Silva F."/>
            <person name="Voegtly L.J."/>
            <person name="Matveyev A.V."/>
            <person name="Teixeira M.M."/>
            <person name="Camargo E.P."/>
            <person name="Buck G.A."/>
        </authorList>
    </citation>
    <scope>NUCLEOTIDE SEQUENCE [LARGE SCALE GENOMIC DNA]</scope>
    <source>
        <strain evidence="11 12">TCC219</strain>
    </source>
</reference>
<evidence type="ECO:0000256" key="5">
    <source>
        <dbReference type="ARBA" id="ARBA00022822"/>
    </source>
</evidence>
<keyword evidence="7 9" id="KW-0456">Lyase</keyword>
<evidence type="ECO:0000256" key="6">
    <source>
        <dbReference type="ARBA" id="ARBA00023141"/>
    </source>
</evidence>
<dbReference type="GO" id="GO:0004834">
    <property type="term" value="F:tryptophan synthase activity"/>
    <property type="evidence" value="ECO:0007669"/>
    <property type="project" value="UniProtKB-UniRule"/>
</dbReference>
<feature type="active site" description="Proton acceptor" evidence="9">
    <location>
        <position position="63"/>
    </location>
</feature>
<comment type="similarity">
    <text evidence="9 10">Belongs to the TrpA family.</text>
</comment>
<dbReference type="AlphaFoldDB" id="M1M1P1"/>
<dbReference type="GO" id="GO:0005829">
    <property type="term" value="C:cytosol"/>
    <property type="evidence" value="ECO:0007669"/>
    <property type="project" value="TreeGrafter"/>
</dbReference>
<feature type="active site" description="Proton acceptor" evidence="9">
    <location>
        <position position="52"/>
    </location>
</feature>
<dbReference type="UniPathway" id="UPA00035">
    <property type="reaction ID" value="UER00044"/>
</dbReference>
<dbReference type="InterPro" id="IPR002028">
    <property type="entry name" value="Trp_synthase_suA"/>
</dbReference>
<keyword evidence="4 9" id="KW-0028">Amino-acid biosynthesis</keyword>
<dbReference type="PROSITE" id="PS00167">
    <property type="entry name" value="TRP_SYNTHASE_ALPHA"/>
    <property type="match status" value="1"/>
</dbReference>
<dbReference type="SUPFAM" id="SSF51366">
    <property type="entry name" value="Ribulose-phoshate binding barrel"/>
    <property type="match status" value="1"/>
</dbReference>
<sequence>MKINRIKNAFSRVRDSGRKAALIPYVTVGDPSISVTVPLMHSLVKSGADIIELGIPFSDPMADGPVIQRSSERAISRNVSIMDVLNFVEKFRNDDIETPIVLMGYANPIECIGQENFVNLAKKSGVDGVLVVDSPPEESVYFSGLLEKNNMHQIFLLSPTSTEERINSIAKIASGYIYYVSLKGVTGSSSLDASDVNRRLEIIRKYIKIPVGVGFGVRDADTAKKISVSADAIVIGSRIIELMEQAYNCANDREKDAYAIEAAVNFISTISDALR</sequence>
<dbReference type="PATRIC" id="fig|1208921.3.peg.459"/>
<comment type="function">
    <text evidence="1 9">The alpha subunit is responsible for the aldol cleavage of indoleglycerol phosphate to indole and glyceraldehyde 3-phosphate.</text>
</comment>
<evidence type="ECO:0000256" key="7">
    <source>
        <dbReference type="ARBA" id="ARBA00023239"/>
    </source>
</evidence>
<dbReference type="RefSeq" id="WP_015389658.1">
    <property type="nucleotide sequence ID" value="NC_020284.1"/>
</dbReference>
<dbReference type="STRING" id="1208921.ST1E_0840"/>
<dbReference type="Gene3D" id="3.20.20.70">
    <property type="entry name" value="Aldolase class I"/>
    <property type="match status" value="1"/>
</dbReference>
<evidence type="ECO:0000313" key="12">
    <source>
        <dbReference type="Proteomes" id="UP000011658"/>
    </source>
</evidence>
<comment type="subunit">
    <text evidence="3 9">Tetramer of two alpha and two beta chains.</text>
</comment>
<keyword evidence="12" id="KW-1185">Reference proteome</keyword>
<evidence type="ECO:0000256" key="8">
    <source>
        <dbReference type="ARBA" id="ARBA00049047"/>
    </source>
</evidence>
<keyword evidence="6 9" id="KW-0057">Aromatic amino acid biosynthesis</keyword>
<gene>
    <name evidence="9" type="primary">trpA</name>
    <name evidence="11" type="ORF">ST1E_0840</name>
</gene>
<dbReference type="FunFam" id="3.20.20.70:FF:000037">
    <property type="entry name" value="Tryptophan synthase alpha chain"/>
    <property type="match status" value="1"/>
</dbReference>
<dbReference type="PANTHER" id="PTHR43406">
    <property type="entry name" value="TRYPTOPHAN SYNTHASE, ALPHA CHAIN"/>
    <property type="match status" value="1"/>
</dbReference>
<evidence type="ECO:0000313" key="11">
    <source>
        <dbReference type="EMBL" id="AGF49174.1"/>
    </source>
</evidence>
<protein>
    <recommendedName>
        <fullName evidence="9">Tryptophan synthase alpha chain</fullName>
        <ecNumber evidence="9">4.2.1.20</ecNumber>
    </recommendedName>
</protein>
<evidence type="ECO:0000256" key="4">
    <source>
        <dbReference type="ARBA" id="ARBA00022605"/>
    </source>
</evidence>
<dbReference type="EC" id="4.2.1.20" evidence="9"/>
<dbReference type="InterPro" id="IPR011060">
    <property type="entry name" value="RibuloseP-bd_barrel"/>
</dbReference>
<dbReference type="InterPro" id="IPR018204">
    <property type="entry name" value="Trp_synthase_alpha_AS"/>
</dbReference>
<dbReference type="KEGG" id="kga:ST1E_0840"/>
<evidence type="ECO:0000256" key="1">
    <source>
        <dbReference type="ARBA" id="ARBA00003365"/>
    </source>
</evidence>
<dbReference type="Proteomes" id="UP000011658">
    <property type="component" value="Chromosome"/>
</dbReference>
<comment type="catalytic activity">
    <reaction evidence="8 9">
        <text>(1S,2R)-1-C-(indol-3-yl)glycerol 3-phosphate + L-serine = D-glyceraldehyde 3-phosphate + L-tryptophan + H2O</text>
        <dbReference type="Rhea" id="RHEA:10532"/>
        <dbReference type="ChEBI" id="CHEBI:15377"/>
        <dbReference type="ChEBI" id="CHEBI:33384"/>
        <dbReference type="ChEBI" id="CHEBI:57912"/>
        <dbReference type="ChEBI" id="CHEBI:58866"/>
        <dbReference type="ChEBI" id="CHEBI:59776"/>
        <dbReference type="EC" id="4.2.1.20"/>
    </reaction>
</comment>
<evidence type="ECO:0000256" key="10">
    <source>
        <dbReference type="RuleBase" id="RU003662"/>
    </source>
</evidence>
<dbReference type="CDD" id="cd04724">
    <property type="entry name" value="Tryptophan_synthase_alpha"/>
    <property type="match status" value="1"/>
</dbReference>
<dbReference type="HOGENOM" id="CLU_016734_0_0_4"/>
<dbReference type="HAMAP" id="MF_00131">
    <property type="entry name" value="Trp_synth_alpha"/>
    <property type="match status" value="1"/>
</dbReference>
<proteinExistence type="inferred from homology"/>
<comment type="pathway">
    <text evidence="2 9">Amino-acid biosynthesis; L-tryptophan biosynthesis; L-tryptophan from chorismate: step 5/5.</text>
</comment>
<dbReference type="Pfam" id="PF00290">
    <property type="entry name" value="Trp_syntA"/>
    <property type="match status" value="1"/>
</dbReference>
<dbReference type="PANTHER" id="PTHR43406:SF1">
    <property type="entry name" value="TRYPTOPHAN SYNTHASE ALPHA CHAIN, CHLOROPLASTIC"/>
    <property type="match status" value="1"/>
</dbReference>
<dbReference type="InterPro" id="IPR013785">
    <property type="entry name" value="Aldolase_TIM"/>
</dbReference>
<evidence type="ECO:0000256" key="2">
    <source>
        <dbReference type="ARBA" id="ARBA00004733"/>
    </source>
</evidence>
<accession>M1M1P1</accession>
<dbReference type="EMBL" id="CP003806">
    <property type="protein sequence ID" value="AGF49174.1"/>
    <property type="molecule type" value="Genomic_DNA"/>
</dbReference>
<organism evidence="11 12">
    <name type="scientific">Candidatus Kinetoplastidibacterium galati TCC219</name>
    <dbReference type="NCBI Taxonomy" id="1208921"/>
    <lineage>
        <taxon>Bacteria</taxon>
        <taxon>Pseudomonadati</taxon>
        <taxon>Pseudomonadota</taxon>
        <taxon>Betaproteobacteria</taxon>
        <taxon>Candidatus Kinetoplastidibacterium</taxon>
    </lineage>
</organism>